<gene>
    <name evidence="3" type="ORF">BDA99DRAFT_496462</name>
</gene>
<feature type="transmembrane region" description="Helical" evidence="2">
    <location>
        <begin position="286"/>
        <end position="309"/>
    </location>
</feature>
<feature type="transmembrane region" description="Helical" evidence="2">
    <location>
        <begin position="253"/>
        <end position="274"/>
    </location>
</feature>
<comment type="caution">
    <text evidence="3">The sequence shown here is derived from an EMBL/GenBank/DDBJ whole genome shotgun (WGS) entry which is preliminary data.</text>
</comment>
<evidence type="ECO:0000256" key="2">
    <source>
        <dbReference type="SAM" id="Phobius"/>
    </source>
</evidence>
<name>A0AAD5K9Q4_9FUNG</name>
<reference evidence="3" key="2">
    <citation type="submission" date="2023-02" db="EMBL/GenBank/DDBJ databases">
        <authorList>
            <consortium name="DOE Joint Genome Institute"/>
            <person name="Mondo S.J."/>
            <person name="Chang Y."/>
            <person name="Wang Y."/>
            <person name="Ahrendt S."/>
            <person name="Andreopoulos W."/>
            <person name="Barry K."/>
            <person name="Beard J."/>
            <person name="Benny G.L."/>
            <person name="Blankenship S."/>
            <person name="Bonito G."/>
            <person name="Cuomo C."/>
            <person name="Desiro A."/>
            <person name="Gervers K.A."/>
            <person name="Hundley H."/>
            <person name="Kuo A."/>
            <person name="LaButti K."/>
            <person name="Lang B.F."/>
            <person name="Lipzen A."/>
            <person name="O'Donnell K."/>
            <person name="Pangilinan J."/>
            <person name="Reynolds N."/>
            <person name="Sandor L."/>
            <person name="Smith M.W."/>
            <person name="Tsang A."/>
            <person name="Grigoriev I.V."/>
            <person name="Stajich J.E."/>
            <person name="Spatafora J.W."/>
        </authorList>
    </citation>
    <scope>NUCLEOTIDE SEQUENCE</scope>
    <source>
        <strain evidence="3">RSA 2281</strain>
    </source>
</reference>
<dbReference type="AlphaFoldDB" id="A0AAD5K9Q4"/>
<feature type="compositionally biased region" description="Low complexity" evidence="1">
    <location>
        <begin position="413"/>
        <end position="427"/>
    </location>
</feature>
<keyword evidence="2" id="KW-0472">Membrane</keyword>
<sequence>MEITSNTFDRYCYSNGECHCDWRLQIYDCEEEYSGLIINIVNIALSVLVIVIGVILLYHRVIIKGQRFFDTTGVRGCLRPKPIEVMLLFLTIYNIFRLLSSAILVSNVADGNIMARQWFFEFAWPFGLGGFVLYLIGIAQTLADSHKAIATGWLPSPLVVDIFGCTIFFAPIVLSEPTSLLTGYLATTNMDGAEILVRIHYLIWVVYCFVVIAAVLYCGTRLCRILNAHLEKINLGGPRYDAIKTGIIKIRMVMFLIAVCLSMFAIMMIMYVSLRDQILQNTAGNMAIGGLWCLLGPVTTFFVELAVTFNPKAANILRLGSKSSSSNEKSTNMYNSDFTSTCANNNEVGTLSRNAFDDLKQQQMYHQQQKHHRQQQRGQLQSDIGDSGDLTSGIKSETVVKILNGDIELAHTASSSSNKGAGLSSKLQRSTSAKTSVTEDDATQIQDYSSRISLILRDKE</sequence>
<proteinExistence type="predicted"/>
<keyword evidence="4" id="KW-1185">Reference proteome</keyword>
<feature type="transmembrane region" description="Helical" evidence="2">
    <location>
        <begin position="158"/>
        <end position="175"/>
    </location>
</feature>
<dbReference type="EMBL" id="JAIXMP010000003">
    <property type="protein sequence ID" value="KAI9275792.1"/>
    <property type="molecule type" value="Genomic_DNA"/>
</dbReference>
<feature type="region of interest" description="Disordered" evidence="1">
    <location>
        <begin position="413"/>
        <end position="443"/>
    </location>
</feature>
<dbReference type="Proteomes" id="UP001209540">
    <property type="component" value="Unassembled WGS sequence"/>
</dbReference>
<feature type="transmembrane region" description="Helical" evidence="2">
    <location>
        <begin position="195"/>
        <end position="217"/>
    </location>
</feature>
<organism evidence="3 4">
    <name type="scientific">Phascolomyces articulosus</name>
    <dbReference type="NCBI Taxonomy" id="60185"/>
    <lineage>
        <taxon>Eukaryota</taxon>
        <taxon>Fungi</taxon>
        <taxon>Fungi incertae sedis</taxon>
        <taxon>Mucoromycota</taxon>
        <taxon>Mucoromycotina</taxon>
        <taxon>Mucoromycetes</taxon>
        <taxon>Mucorales</taxon>
        <taxon>Lichtheimiaceae</taxon>
        <taxon>Phascolomyces</taxon>
    </lineage>
</organism>
<feature type="region of interest" description="Disordered" evidence="1">
    <location>
        <begin position="362"/>
        <end position="392"/>
    </location>
</feature>
<protein>
    <submittedName>
        <fullName evidence="3">Uncharacterized protein</fullName>
    </submittedName>
</protein>
<reference evidence="3" key="1">
    <citation type="journal article" date="2022" name="IScience">
        <title>Evolution of zygomycete secretomes and the origins of terrestrial fungal ecologies.</title>
        <authorList>
            <person name="Chang Y."/>
            <person name="Wang Y."/>
            <person name="Mondo S."/>
            <person name="Ahrendt S."/>
            <person name="Andreopoulos W."/>
            <person name="Barry K."/>
            <person name="Beard J."/>
            <person name="Benny G.L."/>
            <person name="Blankenship S."/>
            <person name="Bonito G."/>
            <person name="Cuomo C."/>
            <person name="Desiro A."/>
            <person name="Gervers K.A."/>
            <person name="Hundley H."/>
            <person name="Kuo A."/>
            <person name="LaButti K."/>
            <person name="Lang B.F."/>
            <person name="Lipzen A."/>
            <person name="O'Donnell K."/>
            <person name="Pangilinan J."/>
            <person name="Reynolds N."/>
            <person name="Sandor L."/>
            <person name="Smith M.E."/>
            <person name="Tsang A."/>
            <person name="Grigoriev I.V."/>
            <person name="Stajich J.E."/>
            <person name="Spatafora J.W."/>
        </authorList>
    </citation>
    <scope>NUCLEOTIDE SEQUENCE</scope>
    <source>
        <strain evidence="3">RSA 2281</strain>
    </source>
</reference>
<accession>A0AAD5K9Q4</accession>
<evidence type="ECO:0000256" key="1">
    <source>
        <dbReference type="SAM" id="MobiDB-lite"/>
    </source>
</evidence>
<evidence type="ECO:0000313" key="4">
    <source>
        <dbReference type="Proteomes" id="UP001209540"/>
    </source>
</evidence>
<evidence type="ECO:0000313" key="3">
    <source>
        <dbReference type="EMBL" id="KAI9275792.1"/>
    </source>
</evidence>
<feature type="transmembrane region" description="Helical" evidence="2">
    <location>
        <begin position="36"/>
        <end position="58"/>
    </location>
</feature>
<keyword evidence="2" id="KW-1133">Transmembrane helix</keyword>
<feature type="transmembrane region" description="Helical" evidence="2">
    <location>
        <begin position="85"/>
        <end position="106"/>
    </location>
</feature>
<feature type="transmembrane region" description="Helical" evidence="2">
    <location>
        <begin position="118"/>
        <end position="137"/>
    </location>
</feature>
<keyword evidence="2" id="KW-0812">Transmembrane</keyword>